<dbReference type="Pfam" id="PF00612">
    <property type="entry name" value="IQ"/>
    <property type="match status" value="3"/>
</dbReference>
<dbReference type="EMBL" id="LGRX02032990">
    <property type="protein sequence ID" value="KAK3243281.1"/>
    <property type="molecule type" value="Genomic_DNA"/>
</dbReference>
<proteinExistence type="predicted"/>
<sequence>MAAVAKLWSERGDIVGNYFDLQKTAGNHQDVEQAAALKIQTRWRGFYVRVHLWKILDSTITIQSHLRGHLGRKRFGNHQRNVARGERDHYFHLAAKEVQRYWRGYYSRKYVHNFSARQQYIARILAAGNTLREHMHENFEKQKRDLEAENQAKAFQSFDESIKGMHHLVSTETIPGVYNSPYAAAFGNTPTVAGITVEEHLRNTAGGGTVPALTTEALTAPTISGTVTKTKSVTLATPPFHTSVHKEELFEDYQLKTQKVVG</sequence>
<evidence type="ECO:0000313" key="1">
    <source>
        <dbReference type="EMBL" id="KAK3243281.1"/>
    </source>
</evidence>
<dbReference type="InterPro" id="IPR027417">
    <property type="entry name" value="P-loop_NTPase"/>
</dbReference>
<organism evidence="1 2">
    <name type="scientific">Cymbomonas tetramitiformis</name>
    <dbReference type="NCBI Taxonomy" id="36881"/>
    <lineage>
        <taxon>Eukaryota</taxon>
        <taxon>Viridiplantae</taxon>
        <taxon>Chlorophyta</taxon>
        <taxon>Pyramimonadophyceae</taxon>
        <taxon>Pyramimonadales</taxon>
        <taxon>Pyramimonadaceae</taxon>
        <taxon>Cymbomonas</taxon>
    </lineage>
</organism>
<dbReference type="InterPro" id="IPR000048">
    <property type="entry name" value="IQ_motif_EF-hand-BS"/>
</dbReference>
<gene>
    <name evidence="1" type="ORF">CYMTET_47055</name>
</gene>
<dbReference type="SMART" id="SM00015">
    <property type="entry name" value="IQ"/>
    <property type="match status" value="3"/>
</dbReference>
<dbReference type="AlphaFoldDB" id="A0AAE0BV02"/>
<dbReference type="Proteomes" id="UP001190700">
    <property type="component" value="Unassembled WGS sequence"/>
</dbReference>
<name>A0AAE0BV02_9CHLO</name>
<reference evidence="1 2" key="1">
    <citation type="journal article" date="2015" name="Genome Biol. Evol.">
        <title>Comparative Genomics of a Bacterivorous Green Alga Reveals Evolutionary Causalities and Consequences of Phago-Mixotrophic Mode of Nutrition.</title>
        <authorList>
            <person name="Burns J.A."/>
            <person name="Paasch A."/>
            <person name="Narechania A."/>
            <person name="Kim E."/>
        </authorList>
    </citation>
    <scope>NUCLEOTIDE SEQUENCE [LARGE SCALE GENOMIC DNA]</scope>
    <source>
        <strain evidence="1 2">PLY_AMNH</strain>
    </source>
</reference>
<keyword evidence="2" id="KW-1185">Reference proteome</keyword>
<dbReference type="SUPFAM" id="SSF52540">
    <property type="entry name" value="P-loop containing nucleoside triphosphate hydrolases"/>
    <property type="match status" value="1"/>
</dbReference>
<evidence type="ECO:0000313" key="2">
    <source>
        <dbReference type="Proteomes" id="UP001190700"/>
    </source>
</evidence>
<dbReference type="PROSITE" id="PS50096">
    <property type="entry name" value="IQ"/>
    <property type="match status" value="3"/>
</dbReference>
<dbReference type="Gene3D" id="1.20.5.190">
    <property type="match status" value="1"/>
</dbReference>
<comment type="caution">
    <text evidence="1">The sequence shown here is derived from an EMBL/GenBank/DDBJ whole genome shotgun (WGS) entry which is preliminary data.</text>
</comment>
<protein>
    <submittedName>
        <fullName evidence="1">Uncharacterized protein</fullName>
    </submittedName>
</protein>
<accession>A0AAE0BV02</accession>